<dbReference type="Gene3D" id="3.10.20.30">
    <property type="match status" value="1"/>
</dbReference>
<dbReference type="Pfam" id="PF17651">
    <property type="entry name" value="Raco_middle"/>
    <property type="match status" value="1"/>
</dbReference>
<dbReference type="OrthoDB" id="9810588at2"/>
<dbReference type="InterPro" id="IPR036010">
    <property type="entry name" value="2Fe-2S_ferredoxin-like_sf"/>
</dbReference>
<dbReference type="Pfam" id="PF00111">
    <property type="entry name" value="Fer2"/>
    <property type="match status" value="1"/>
</dbReference>
<dbReference type="InterPro" id="IPR042259">
    <property type="entry name" value="Raco-like_middle_sf"/>
</dbReference>
<dbReference type="InterPro" id="IPR052911">
    <property type="entry name" value="Corrinoid_activation_enz"/>
</dbReference>
<keyword evidence="3" id="KW-1185">Reference proteome</keyword>
<feature type="domain" description="2Fe-2S ferredoxin-type" evidence="1">
    <location>
        <begin position="362"/>
        <end position="455"/>
    </location>
</feature>
<evidence type="ECO:0000259" key="1">
    <source>
        <dbReference type="PROSITE" id="PS51085"/>
    </source>
</evidence>
<dbReference type="EMBL" id="AP021874">
    <property type="protein sequence ID" value="BBO68674.1"/>
    <property type="molecule type" value="Genomic_DNA"/>
</dbReference>
<dbReference type="PANTHER" id="PTHR42895">
    <property type="entry name" value="IRON-SULFUR CLUSTER-BINDING PROTEIN-RELATED"/>
    <property type="match status" value="1"/>
</dbReference>
<dbReference type="Pfam" id="PF00501">
    <property type="entry name" value="AMP-binding"/>
    <property type="match status" value="1"/>
</dbReference>
<dbReference type="Gene3D" id="3.30.420.480">
    <property type="entry name" value="Domain of unknown function (DUF4445)"/>
    <property type="match status" value="1"/>
</dbReference>
<dbReference type="InterPro" id="IPR041414">
    <property type="entry name" value="Raco-like_middle"/>
</dbReference>
<evidence type="ECO:0000313" key="2">
    <source>
        <dbReference type="EMBL" id="BBO68674.1"/>
    </source>
</evidence>
<dbReference type="PANTHER" id="PTHR42895:SF2">
    <property type="entry name" value="IRON-SULFUR CLUSTER PROTEIN"/>
    <property type="match status" value="1"/>
</dbReference>
<dbReference type="RefSeq" id="WP_155316804.1">
    <property type="nucleotide sequence ID" value="NZ_AP021874.1"/>
</dbReference>
<dbReference type="PROSITE" id="PS51085">
    <property type="entry name" value="2FE2S_FER_2"/>
    <property type="match status" value="1"/>
</dbReference>
<dbReference type="GO" id="GO:0051536">
    <property type="term" value="F:iron-sulfur cluster binding"/>
    <property type="evidence" value="ECO:0007669"/>
    <property type="project" value="InterPro"/>
</dbReference>
<dbReference type="Pfam" id="PF14574">
    <property type="entry name" value="RACo_C_ter"/>
    <property type="match status" value="1"/>
</dbReference>
<reference evidence="2 3" key="1">
    <citation type="submission" date="2019-11" db="EMBL/GenBank/DDBJ databases">
        <title>Comparative genomics of hydrocarbon-degrading Desulfosarcina strains.</title>
        <authorList>
            <person name="Watanabe M."/>
            <person name="Kojima H."/>
            <person name="Fukui M."/>
        </authorList>
    </citation>
    <scope>NUCLEOTIDE SEQUENCE [LARGE SCALE GENOMIC DNA]</scope>
    <source>
        <strain evidence="2 3">PL12</strain>
    </source>
</reference>
<proteinExistence type="predicted"/>
<dbReference type="Gene3D" id="3.40.50.12780">
    <property type="entry name" value="N-terminal domain of ligase-like"/>
    <property type="match status" value="1"/>
</dbReference>
<protein>
    <recommendedName>
        <fullName evidence="1">2Fe-2S ferredoxin-type domain-containing protein</fullName>
    </recommendedName>
</protein>
<gene>
    <name evidence="2" type="ORF">DSCA_26040</name>
</gene>
<dbReference type="InterPro" id="IPR012675">
    <property type="entry name" value="Beta-grasp_dom_sf"/>
</dbReference>
<evidence type="ECO:0000313" key="3">
    <source>
        <dbReference type="Proteomes" id="UP000427906"/>
    </source>
</evidence>
<dbReference type="InterPro" id="IPR000873">
    <property type="entry name" value="AMP-dep_synth/lig_dom"/>
</dbReference>
<name>A0A5K7YQU3_9BACT</name>
<organism evidence="2 3">
    <name type="scientific">Desulfosarcina alkanivorans</name>
    <dbReference type="NCBI Taxonomy" id="571177"/>
    <lineage>
        <taxon>Bacteria</taxon>
        <taxon>Pseudomonadati</taxon>
        <taxon>Thermodesulfobacteriota</taxon>
        <taxon>Desulfobacteria</taxon>
        <taxon>Desulfobacterales</taxon>
        <taxon>Desulfosarcinaceae</taxon>
        <taxon>Desulfosarcina</taxon>
    </lineage>
</organism>
<sequence length="973" mass="103530">MTQPDENKDTVSLMTERLLCGPARPGQAFCMPGSNYDELYRMARRIKAFFSSRKDDGKPVCLCSDDRTVMAAALLASLAGGPELLIPHTLSAAALADLHRLTGFTSAIGRSGDHVPAGVASIDVDTLVDEAESLAAGEVLTPDSPWVRLFAGGFGDSARLWSKTPRNLLGEVDYLVRRYEIGSSDRILSTDPPLHIRGLLHAVLIPLAVSARVAAVTPSHPEAIRQQMAAASPTIFVSVPAHYRALADNPPERGALRLAFCVSGTLDDADGEAFSRATETDLVEIYGSTATGGIATRCRAGGEAGFTPYACIQWRVAGNRLDVRSSFLSDALPVRDSGWYTIADRVKAHADGFVVSDPAAPRVVKFEPAGLNVPVDETKTLQELGADHGIDIRADCGGMGVCGKCRVLVHPQTNFSPLSDAELDVLTPDQMADGSRLACQARATGTARVTIPDTLAESAETRGKTGIAGSYPADPMIRRFSVDGPSPGLKTDHTPESLVDWLADQVGERAASMADPAALRQLSRYRDSLKAFTLVVHGETGIRRLLKGDHTVSLGFAVDLGTTSVAGYLCDLRTGKLLAADACVNPQRRFGEDVISRISRINEKESHLEQFQRLAAEGINILMTRCLEQAGAPHAAIDEVAVCGNTTMQQVFAGWHPNGLGVFPYFPLTLTPPVFNAGDLGLATDPAVPVFLMPVVSGFVGGDTMAAILADRPHERDETSLIVDIGTNGEVVLGNREGLWATSCATGPALEGAQISCGMRAVSGAIHRAWPDENLGRVAYEVLGNDGRNRPMGLCGSGIIDAIAALRQLGVIRPNGRLDEARDGVVSDQGGIGRYYTLADKDQSATGNEISVSLKDVRQIQLAKGALCTGIEFLMRKAGIGKIDRTILTGAFGARFNWKNALAIGMLPPAAARGEVIPRENLAGVGVVMALLDQNLRSEARTLCRRIRYLELASEPDFAMAFALATGFPEIEG</sequence>
<dbReference type="AlphaFoldDB" id="A0A5K7YQU3"/>
<dbReference type="Proteomes" id="UP000427906">
    <property type="component" value="Chromosome"/>
</dbReference>
<dbReference type="CDD" id="cd00207">
    <property type="entry name" value="fer2"/>
    <property type="match status" value="1"/>
</dbReference>
<dbReference type="SUPFAM" id="SSF54292">
    <property type="entry name" value="2Fe-2S ferredoxin-like"/>
    <property type="match status" value="1"/>
</dbReference>
<dbReference type="SUPFAM" id="SSF56801">
    <property type="entry name" value="Acetyl-CoA synthetase-like"/>
    <property type="match status" value="1"/>
</dbReference>
<accession>A0A5K7YQU3</accession>
<dbReference type="InterPro" id="IPR042099">
    <property type="entry name" value="ANL_N_sf"/>
</dbReference>
<dbReference type="KEGG" id="dalk:DSCA_26040"/>
<dbReference type="InterPro" id="IPR001041">
    <property type="entry name" value="2Fe-2S_ferredoxin-type"/>
</dbReference>
<dbReference type="InterPro" id="IPR027980">
    <property type="entry name" value="RACo_C"/>
</dbReference>